<dbReference type="STRING" id="1147741.A0A0R3RSQ9"/>
<proteinExistence type="predicted"/>
<dbReference type="WBParaSite" id="EEL_0000489901-mRNA-1">
    <property type="protein sequence ID" value="EEL_0000489901-mRNA-1"/>
    <property type="gene ID" value="EEL_0000489901"/>
</dbReference>
<dbReference type="PANTHER" id="PTHR45691:SF6">
    <property type="entry name" value="PROTEIN DIAPHANOUS"/>
    <property type="match status" value="1"/>
</dbReference>
<dbReference type="SUPFAM" id="SSF48371">
    <property type="entry name" value="ARM repeat"/>
    <property type="match status" value="1"/>
</dbReference>
<dbReference type="Gene3D" id="1.25.10.10">
    <property type="entry name" value="Leucine-rich Repeat Variant"/>
    <property type="match status" value="1"/>
</dbReference>
<feature type="region of interest" description="Disordered" evidence="1">
    <location>
        <begin position="126"/>
        <end position="158"/>
    </location>
</feature>
<evidence type="ECO:0000313" key="4">
    <source>
        <dbReference type="WBParaSite" id="EEL_0000489901-mRNA-1"/>
    </source>
</evidence>
<dbReference type="InterPro" id="IPR015425">
    <property type="entry name" value="FH2_Formin"/>
</dbReference>
<dbReference type="SUPFAM" id="SSF101447">
    <property type="entry name" value="Formin homology 2 domain (FH2 domain)"/>
    <property type="match status" value="1"/>
</dbReference>
<reference evidence="4" key="1">
    <citation type="submission" date="2017-02" db="UniProtKB">
        <authorList>
            <consortium name="WormBaseParasite"/>
        </authorList>
    </citation>
    <scope>IDENTIFICATION</scope>
</reference>
<dbReference type="Gene3D" id="1.20.58.2220">
    <property type="entry name" value="Formin, FH2 domain"/>
    <property type="match status" value="1"/>
</dbReference>
<sequence>LVPHVFRNRKKRGFVATLGSKTIRKVQSSFWQAAKAEEKSSSKPSKNIFKCTSRSHKWDNSSEKRRHFVEIDKYHQENEEDSFARSLNNVNVSLPSNSSGSYVTAFCESCGSNEITRTMTRAAYGPKDVVQKSGRQGSFDADSGKGGSPPPSQHVTDIPDLEMHDETVASALLSQMSRKDSLKVLNKETRNVRIILDELQSDAVSVDVKAKNLAALNRIILQSKDYMQRYSLRQDLMSLGLFAALPKLIESRNGEMQSELEIFFASESNDNLVGNGTRHPIDVFQTAYVKLKHSTSAEILLDILELIARIQPDDKRLRGVLYYLQKGQLQSQGMQTEAVAEGDLYDTAPSEDISRGINVQDHLVLNQSSPVLQTLRRPRSTSRIRRCRGSPKIEVASIPFIDDEIPAASFNIKLDDRSKEKNYSLTGSPKMLLCLPSIEKQSITEPSIASIPPPPPLPPPPPEFLNASLLKKTSAAESSVVLKSIPVYKKQCATNTVAWETVKPEMVVTRSTIWSDQSGIYAEFEQRERERLEKVFERTRACNSRIAGIQKRTRNTNSDHNKGAAAAFAVLTEKRALNLGIVLARFRPLTLEQLIQKMESLEINDLSLDYLASLLKHFPSPEELAYFAKMKTSDDLKDAELFCFLVARKPLLKLRVELKVLADNIVTDLARQLDCTRLLLTATNELYNFPSVNIFFHRCLQYGNFLNQSTFAAGASGFALSSFLAALNTKGNGAAADTRLVDVLAEYADESLRAVVKALDFLEPAKKYSIDDLEKSEVSLRLSLEMSLKSLQECGDDELYAYYSPLIMESTVKCGQLSRSIKKVRHNESRLKEYYCASQLTLESILEILSQAIKLFQDSLIKAEARANRAKRTQQQRANADKDTVTFCGKSRHRKNQIRTFEPPNVKDLIDIINSSECR</sequence>
<evidence type="ECO:0000313" key="3">
    <source>
        <dbReference type="Proteomes" id="UP000050640"/>
    </source>
</evidence>
<dbReference type="Proteomes" id="UP000050640">
    <property type="component" value="Unplaced"/>
</dbReference>
<dbReference type="SMART" id="SM01139">
    <property type="entry name" value="Drf_FH3"/>
    <property type="match status" value="1"/>
</dbReference>
<accession>A0A0R3RSQ9</accession>
<feature type="domain" description="FH2" evidence="2">
    <location>
        <begin position="484"/>
        <end position="882"/>
    </location>
</feature>
<dbReference type="Pfam" id="PF06367">
    <property type="entry name" value="Drf_FH3"/>
    <property type="match status" value="1"/>
</dbReference>
<organism evidence="3 4">
    <name type="scientific">Elaeophora elaphi</name>
    <dbReference type="NCBI Taxonomy" id="1147741"/>
    <lineage>
        <taxon>Eukaryota</taxon>
        <taxon>Metazoa</taxon>
        <taxon>Ecdysozoa</taxon>
        <taxon>Nematoda</taxon>
        <taxon>Chromadorea</taxon>
        <taxon>Rhabditida</taxon>
        <taxon>Spirurina</taxon>
        <taxon>Spiruromorpha</taxon>
        <taxon>Filarioidea</taxon>
        <taxon>Onchocercidae</taxon>
        <taxon>Elaeophora</taxon>
    </lineage>
</organism>
<dbReference type="GO" id="GO:0003779">
    <property type="term" value="F:actin binding"/>
    <property type="evidence" value="ECO:0007669"/>
    <property type="project" value="InterPro"/>
</dbReference>
<protein>
    <submittedName>
        <fullName evidence="4">FH2 domain-containing protein</fullName>
    </submittedName>
</protein>
<dbReference type="InterPro" id="IPR042201">
    <property type="entry name" value="FH2_Formin_sf"/>
</dbReference>
<dbReference type="InterPro" id="IPR016024">
    <property type="entry name" value="ARM-type_fold"/>
</dbReference>
<dbReference type="InterPro" id="IPR010472">
    <property type="entry name" value="FH3_dom"/>
</dbReference>
<dbReference type="Pfam" id="PF02181">
    <property type="entry name" value="FH2"/>
    <property type="match status" value="1"/>
</dbReference>
<dbReference type="GO" id="GO:0005884">
    <property type="term" value="C:actin filament"/>
    <property type="evidence" value="ECO:0007669"/>
    <property type="project" value="TreeGrafter"/>
</dbReference>
<name>A0A0R3RSQ9_9BILA</name>
<dbReference type="AlphaFoldDB" id="A0A0R3RSQ9"/>
<dbReference type="SMART" id="SM00498">
    <property type="entry name" value="FH2"/>
    <property type="match status" value="1"/>
</dbReference>
<keyword evidence="3" id="KW-1185">Reference proteome</keyword>
<dbReference type="PROSITE" id="PS51444">
    <property type="entry name" value="FH2"/>
    <property type="match status" value="1"/>
</dbReference>
<dbReference type="InterPro" id="IPR011989">
    <property type="entry name" value="ARM-like"/>
</dbReference>
<dbReference type="InterPro" id="IPR051412">
    <property type="entry name" value="Formin_Homology_Diaphanous_sf"/>
</dbReference>
<dbReference type="PANTHER" id="PTHR45691">
    <property type="entry name" value="PROTEIN DIAPHANOUS"/>
    <property type="match status" value="1"/>
</dbReference>
<evidence type="ECO:0000259" key="2">
    <source>
        <dbReference type="PROSITE" id="PS51444"/>
    </source>
</evidence>
<dbReference type="GO" id="GO:0030041">
    <property type="term" value="P:actin filament polymerization"/>
    <property type="evidence" value="ECO:0007669"/>
    <property type="project" value="TreeGrafter"/>
</dbReference>
<evidence type="ECO:0000256" key="1">
    <source>
        <dbReference type="SAM" id="MobiDB-lite"/>
    </source>
</evidence>